<proteinExistence type="inferred from homology"/>
<gene>
    <name evidence="6" type="ORF">SAMN02982929_04133</name>
    <name evidence="7" type="ORF">SAMN05216506_11050</name>
</gene>
<dbReference type="InterPro" id="IPR001279">
    <property type="entry name" value="Metallo-B-lactamas"/>
</dbReference>
<dbReference type="AlphaFoldDB" id="A0A1H6DD81"/>
<evidence type="ECO:0000313" key="7">
    <source>
        <dbReference type="EMBL" id="SFE25587.1"/>
    </source>
</evidence>
<evidence type="ECO:0000256" key="2">
    <source>
        <dbReference type="ARBA" id="ARBA00022723"/>
    </source>
</evidence>
<evidence type="ECO:0000256" key="3">
    <source>
        <dbReference type="ARBA" id="ARBA00022801"/>
    </source>
</evidence>
<dbReference type="SUPFAM" id="SSF56281">
    <property type="entry name" value="Metallo-hydrolase/oxidoreductase"/>
    <property type="match status" value="1"/>
</dbReference>
<dbReference type="PANTHER" id="PTHR42978">
    <property type="entry name" value="QUORUM-QUENCHING LACTONASE YTNP-RELATED-RELATED"/>
    <property type="match status" value="1"/>
</dbReference>
<dbReference type="Pfam" id="PF00753">
    <property type="entry name" value="Lactamase_B"/>
    <property type="match status" value="1"/>
</dbReference>
<dbReference type="EMBL" id="FOME01000010">
    <property type="protein sequence ID" value="SFE25587.1"/>
    <property type="molecule type" value="Genomic_DNA"/>
</dbReference>
<dbReference type="PANTHER" id="PTHR42978:SF6">
    <property type="entry name" value="QUORUM-QUENCHING LACTONASE YTNP-RELATED"/>
    <property type="match status" value="1"/>
</dbReference>
<dbReference type="EMBL" id="FNVB01000006">
    <property type="protein sequence ID" value="SEG82675.1"/>
    <property type="molecule type" value="Genomic_DNA"/>
</dbReference>
<keyword evidence="3" id="KW-0378">Hydrolase</keyword>
<dbReference type="Proteomes" id="UP000199690">
    <property type="component" value="Unassembled WGS sequence"/>
</dbReference>
<reference evidence="8 9" key="1">
    <citation type="submission" date="2016-10" db="EMBL/GenBank/DDBJ databases">
        <authorList>
            <person name="Varghese N."/>
            <person name="Submissions S."/>
        </authorList>
    </citation>
    <scope>NUCLEOTIDE SEQUENCE [LARGE SCALE GENOMIC DNA]</scope>
    <source>
        <strain evidence="9">ATCC 20501</strain>
        <strain evidence="7 8">CGMCC 4.3529</strain>
    </source>
</reference>
<keyword evidence="4" id="KW-0862">Zinc</keyword>
<dbReference type="SMART" id="SM00849">
    <property type="entry name" value="Lactamase_B"/>
    <property type="match status" value="1"/>
</dbReference>
<reference evidence="6" key="2">
    <citation type="submission" date="2016-10" db="EMBL/GenBank/DDBJ databases">
        <authorList>
            <person name="de Groot N.N."/>
        </authorList>
    </citation>
    <scope>NUCLEOTIDE SEQUENCE [LARGE SCALE GENOMIC DNA]</scope>
    <source>
        <strain evidence="6">ATCC 20501</strain>
    </source>
</reference>
<dbReference type="Gene3D" id="3.60.15.10">
    <property type="entry name" value="Ribonuclease Z/Hydroxyacylglutathione hydrolase-like"/>
    <property type="match status" value="1"/>
</dbReference>
<dbReference type="RefSeq" id="WP_235863700.1">
    <property type="nucleotide sequence ID" value="NZ_FNVB01000006.1"/>
</dbReference>
<dbReference type="GO" id="GO:0046872">
    <property type="term" value="F:metal ion binding"/>
    <property type="evidence" value="ECO:0007669"/>
    <property type="project" value="UniProtKB-KW"/>
</dbReference>
<keyword evidence="2" id="KW-0479">Metal-binding</keyword>
<sequence length="283" mass="31062">MIAEQRWSTAAGIRSIELGDLRISYVPDGVVGLKPRGWFLETSADDWRERAQHLDGAGHLVASIGGLLVEHGSRAMLIDAGFGPASRPDDPGNRIIGAIRGGDLLENLAVLGRAPEEIEAVAITHLHTDHIGWAHQDAFPAARFLLTEQEWKHRDEHAEDVTDEMLAALERQVETVQDGQEIFPGVRVRNSFGHTPGHASYALTSGDQRLIAFGDALHSAVQIAEPTWPVWADVDRAEAVRTRRELVRELREPGTLGFGIHFADVQFGRAIADSGTTHWQPLP</sequence>
<keyword evidence="8" id="KW-1185">Reference proteome</keyword>
<accession>A0A1I1Z1K6</accession>
<feature type="domain" description="Metallo-beta-lactamase" evidence="5">
    <location>
        <begin position="63"/>
        <end position="260"/>
    </location>
</feature>
<dbReference type="InterPro" id="IPR036866">
    <property type="entry name" value="RibonucZ/Hydroxyglut_hydro"/>
</dbReference>
<name>A0A1H6DD81_9PSEU</name>
<dbReference type="Proteomes" id="UP000236729">
    <property type="component" value="Unassembled WGS sequence"/>
</dbReference>
<organism evidence="6 9">
    <name type="scientific">Saccharopolyspora kobensis</name>
    <dbReference type="NCBI Taxonomy" id="146035"/>
    <lineage>
        <taxon>Bacteria</taxon>
        <taxon>Bacillati</taxon>
        <taxon>Actinomycetota</taxon>
        <taxon>Actinomycetes</taxon>
        <taxon>Pseudonocardiales</taxon>
        <taxon>Pseudonocardiaceae</taxon>
        <taxon>Saccharopolyspora</taxon>
    </lineage>
</organism>
<evidence type="ECO:0000313" key="9">
    <source>
        <dbReference type="Proteomes" id="UP000236729"/>
    </source>
</evidence>
<evidence type="ECO:0000256" key="4">
    <source>
        <dbReference type="ARBA" id="ARBA00022833"/>
    </source>
</evidence>
<evidence type="ECO:0000313" key="8">
    <source>
        <dbReference type="Proteomes" id="UP000199690"/>
    </source>
</evidence>
<comment type="similarity">
    <text evidence="1">Belongs to the metallo-beta-lactamase superfamily.</text>
</comment>
<dbReference type="SMR" id="A0A1H6DD81"/>
<dbReference type="InterPro" id="IPR051013">
    <property type="entry name" value="MBL_superfamily_lactonases"/>
</dbReference>
<evidence type="ECO:0000313" key="6">
    <source>
        <dbReference type="EMBL" id="SEG82675.1"/>
    </source>
</evidence>
<protein>
    <submittedName>
        <fullName evidence="6">Glyoxylase, beta-lactamase superfamily II</fullName>
    </submittedName>
</protein>
<evidence type="ECO:0000259" key="5">
    <source>
        <dbReference type="SMART" id="SM00849"/>
    </source>
</evidence>
<evidence type="ECO:0000256" key="1">
    <source>
        <dbReference type="ARBA" id="ARBA00007749"/>
    </source>
</evidence>
<dbReference type="GO" id="GO:0016787">
    <property type="term" value="F:hydrolase activity"/>
    <property type="evidence" value="ECO:0007669"/>
    <property type="project" value="UniProtKB-KW"/>
</dbReference>
<accession>A0A1H6DD81</accession>